<proteinExistence type="predicted"/>
<name>A0A5J5BLN1_9ASTE</name>
<sequence>MAVSDESERSLIFVSLSRYIVLDFLDDEVVDCALTAKDTNESLDMIDEKSRRRGGVLLTSDYCSILSAFIDRTIRI</sequence>
<keyword evidence="2" id="KW-1185">Reference proteome</keyword>
<dbReference type="AlphaFoldDB" id="A0A5J5BLN1"/>
<dbReference type="EMBL" id="CM018034">
    <property type="protein sequence ID" value="KAA8543120.1"/>
    <property type="molecule type" value="Genomic_DNA"/>
</dbReference>
<reference evidence="1 2" key="1">
    <citation type="submission" date="2019-09" db="EMBL/GenBank/DDBJ databases">
        <title>A chromosome-level genome assembly of the Chinese tupelo Nyssa sinensis.</title>
        <authorList>
            <person name="Yang X."/>
            <person name="Kang M."/>
            <person name="Yang Y."/>
            <person name="Xiong H."/>
            <person name="Wang M."/>
            <person name="Zhang Z."/>
            <person name="Wang Z."/>
            <person name="Wu H."/>
            <person name="Ma T."/>
            <person name="Liu J."/>
            <person name="Xi Z."/>
        </authorList>
    </citation>
    <scope>NUCLEOTIDE SEQUENCE [LARGE SCALE GENOMIC DNA]</scope>
    <source>
        <strain evidence="1">J267</strain>
        <tissue evidence="1">Leaf</tissue>
    </source>
</reference>
<dbReference type="Proteomes" id="UP000325577">
    <property type="component" value="Linkage Group LG11"/>
</dbReference>
<evidence type="ECO:0000313" key="1">
    <source>
        <dbReference type="EMBL" id="KAA8543120.1"/>
    </source>
</evidence>
<protein>
    <submittedName>
        <fullName evidence="1">Uncharacterized protein</fullName>
    </submittedName>
</protein>
<gene>
    <name evidence="1" type="ORF">F0562_021385</name>
</gene>
<evidence type="ECO:0000313" key="2">
    <source>
        <dbReference type="Proteomes" id="UP000325577"/>
    </source>
</evidence>
<accession>A0A5J5BLN1</accession>
<organism evidence="1 2">
    <name type="scientific">Nyssa sinensis</name>
    <dbReference type="NCBI Taxonomy" id="561372"/>
    <lineage>
        <taxon>Eukaryota</taxon>
        <taxon>Viridiplantae</taxon>
        <taxon>Streptophyta</taxon>
        <taxon>Embryophyta</taxon>
        <taxon>Tracheophyta</taxon>
        <taxon>Spermatophyta</taxon>
        <taxon>Magnoliopsida</taxon>
        <taxon>eudicotyledons</taxon>
        <taxon>Gunneridae</taxon>
        <taxon>Pentapetalae</taxon>
        <taxon>asterids</taxon>
        <taxon>Cornales</taxon>
        <taxon>Nyssaceae</taxon>
        <taxon>Nyssa</taxon>
    </lineage>
</organism>